<dbReference type="AlphaFoldDB" id="A0A1E5IN44"/>
<reference evidence="1 2" key="1">
    <citation type="submission" date="2015-11" db="EMBL/GenBank/DDBJ databases">
        <title>Evidence for parallel genomic evolution in an endosymbiosis of termite gut flagellates.</title>
        <authorList>
            <person name="Zheng H."/>
        </authorList>
    </citation>
    <scope>NUCLEOTIDE SEQUENCE [LARGE SCALE GENOMIC DNA]</scope>
    <source>
        <strain evidence="1 2">CET450</strain>
    </source>
</reference>
<dbReference type="EMBL" id="LNVX01000183">
    <property type="protein sequence ID" value="OEG71533.1"/>
    <property type="molecule type" value="Genomic_DNA"/>
</dbReference>
<sequence length="83" mass="9772">MLKKFRFIFLTGIYLSCTQVLINNINLNFKYQIIPPNQRFIVLKKENVRLLLGRKKPAIKRSGNKITVLIEILNRILQSIVLF</sequence>
<evidence type="ECO:0000313" key="1">
    <source>
        <dbReference type="EMBL" id="OEG71533.1"/>
    </source>
</evidence>
<comment type="caution">
    <text evidence="1">The sequence shown here is derived from an EMBL/GenBank/DDBJ whole genome shotgun (WGS) entry which is preliminary data.</text>
</comment>
<organism evidence="1 2">
    <name type="scientific">Endomicrobium trichonymphae</name>
    <dbReference type="NCBI Taxonomy" id="1408204"/>
    <lineage>
        <taxon>Bacteria</taxon>
        <taxon>Pseudomonadati</taxon>
        <taxon>Elusimicrobiota</taxon>
        <taxon>Endomicrobiia</taxon>
        <taxon>Endomicrobiales</taxon>
        <taxon>Endomicrobiaceae</taxon>
        <taxon>Candidatus Endomicrobiellum</taxon>
    </lineage>
</organism>
<dbReference type="Proteomes" id="UP000095237">
    <property type="component" value="Unassembled WGS sequence"/>
</dbReference>
<protein>
    <submittedName>
        <fullName evidence="1">Uncharacterized protein</fullName>
    </submittedName>
</protein>
<evidence type="ECO:0000313" key="2">
    <source>
        <dbReference type="Proteomes" id="UP000095237"/>
    </source>
</evidence>
<keyword evidence="2" id="KW-1185">Reference proteome</keyword>
<accession>A0A1E5IN44</accession>
<gene>
    <name evidence="1" type="ORF">ATZ36_14185</name>
</gene>
<proteinExistence type="predicted"/>
<name>A0A1E5IN44_ENDTX</name>